<keyword evidence="1" id="KW-0175">Coiled coil</keyword>
<name>A0A1C3KL10_PLAMA</name>
<feature type="compositionally biased region" description="Low complexity" evidence="2">
    <location>
        <begin position="3294"/>
        <end position="3308"/>
    </location>
</feature>
<dbReference type="EMBL" id="LT594489">
    <property type="protein sequence ID" value="SBT74674.1"/>
    <property type="molecule type" value="Genomic_DNA"/>
</dbReference>
<proteinExistence type="predicted"/>
<dbReference type="Proteomes" id="UP000219799">
    <property type="component" value="Chromosome 1"/>
</dbReference>
<feature type="region of interest" description="Disordered" evidence="2">
    <location>
        <begin position="3950"/>
        <end position="3976"/>
    </location>
</feature>
<evidence type="ECO:0000256" key="1">
    <source>
        <dbReference type="SAM" id="Coils"/>
    </source>
</evidence>
<keyword evidence="3" id="KW-1133">Transmembrane helix</keyword>
<protein>
    <submittedName>
        <fullName evidence="4">Uncharacterized protein</fullName>
    </submittedName>
</protein>
<evidence type="ECO:0000313" key="5">
    <source>
        <dbReference type="Proteomes" id="UP000219799"/>
    </source>
</evidence>
<evidence type="ECO:0000313" key="4">
    <source>
        <dbReference type="EMBL" id="SBT74674.1"/>
    </source>
</evidence>
<feature type="transmembrane region" description="Helical" evidence="3">
    <location>
        <begin position="2089"/>
        <end position="2107"/>
    </location>
</feature>
<keyword evidence="3" id="KW-0472">Membrane</keyword>
<feature type="region of interest" description="Disordered" evidence="2">
    <location>
        <begin position="3172"/>
        <end position="3193"/>
    </location>
</feature>
<feature type="transmembrane region" description="Helical" evidence="3">
    <location>
        <begin position="2057"/>
        <end position="2074"/>
    </location>
</feature>
<accession>A0A1C3KL10</accession>
<gene>
    <name evidence="4" type="primary">PmlGA01_010006700</name>
    <name evidence="4" type="ORF">PMLGA01_010006700</name>
</gene>
<feature type="compositionally biased region" description="Acidic residues" evidence="2">
    <location>
        <begin position="3172"/>
        <end position="3182"/>
    </location>
</feature>
<feature type="transmembrane region" description="Helical" evidence="3">
    <location>
        <begin position="4033"/>
        <end position="4049"/>
    </location>
</feature>
<sequence>MTPVKNKMKDICILLNSNNEKKIQDGIKKLCLFIKNNCALSDNEYNICVNTLIDNNYLDIIIYVLTAEVEKTKLSKIMRDVNLNYIEIVFYTLSWVLRNKFQQFCRYEQNNKMEKIDIIEKLEKSETLHHMGVFFCEILNFLEVIILNKFCYNRIFILNCIFYLLLFHERFHNLFLTSSLLLNLIKLKEKIQIISDLKRKNELYNIEENIKEFDDFIDDGINDERSEITDDKRESEFEENTNEAMKEEGLLPNKLFIEKEILFCNYSFEKDLVFLYKYLVYKNRNSLSSVSIKSIMQNCDFYSEILIRKKNGKSKIFKEDIIDRKKRKEKKEITKNDFEFLRISILIYLTYCYLFSTKDDNLHKNFFNICNEICDIYYTCCNETLKYYILLCLYEIMKKSETYKNINIFLFLIKLLSTFLNDVQNNINFTLLFFLNNFLRGKKFTSVYKNSTFNNKCIFLLKVSCEEMNEGKAHETKKIVKEGWKKGKQERKEEKALYFLVLNGKNKKTTEGVITNYCSDIVEELRKVQNINYVQVKDFFALEIKKKEIRSICLIFKILEEYIYSCLRETKHLFINHHLNEDNNYTMDDSKNRSYNNEKCIPNKVNDSILSFLTNLKLNYVINHYVIVKTIDKYQHLINMYYSDDKTRTCYFKGRFYLFLFLNLYIELNKIFFIYNFQLIETKKEKAARCNRIASSSLFIFSEKESINDSPNRRGEYKPEHDHVNETGNDCKKNVFSRSQKKRKMKSDEEDVKERVELKRKKTKLEKNNKIIENTLHTLEEEIIVPLDCINRDDAQWENNYNMHEKHNKYHYKYIYKRINSEAMRNTEFLNLWKELINYKILVELYINVKKANIYSYNKSGIINDDNVLIQNMKQSNDYLYHFENKINYNQKLQEIIYFFIPIHVTNHVLKYFTKRDKHHYYNYFIISYLYYVFETYKCISLFVLSLDDFIIIPKGVNKTILLKNVKIDLDTTFYNMVYSYYLFDVAYINKYLLNIKTSDVPGDVLNNKKEKQSKRKNQEYEKLNRVHGASSGTESDDYIFNIDVKKKTILNTIHDGKNEEGDILEGLHYFINNVKIDNHNLWAFHFILLKNFINLFDECELKKKLLHELYNKRGIIEIENFTLFININDNIYKVFLKLFIEKCYFTIEGYNLLENLFLIFIYYKKRLIIKSGKEDGEVEKVEEEKETKEKKQYGKCEKWGKHERCAKYEQHYNFIELFLFRILKKTNHFDASHFDDLLIFFKFLRSITSLREFVVALSVFYRFFNIYKTMLTYLDNFNDAERTRKEGKNAVAAEKRRGGRGKKRSMFNCENSLFFNLIIDFFFSNNQNFVLNGIPMLKIIKDSREGKISKNSLNNVFDYTVKDIVRVYLNYVNYIKCVLLHNPYIYLNFNKKLRNKKTVEELFYSFTRRKGFTQYEVSSNLEATEKAAIINTTGNIILNKQGIKLNPMTNANNGHSSYKNEIEEHGAVYNKFLKFQENVKLFLKEIKNVQRNRKSSLEYLSKVEKICKKKSKKLMKKNSIKNKKGCILMHNEGAEYDRPFGKILNNCKNMLSIYLNDHFILNVARGNAEESEVAWQVSHEEDVFYNLSNLTNILFNYYFVIYTYVNKNDNVHMDTLLLLIYNINEILKVYINRCENINTNYCSLIKRYRNYDDIEHFLRLKNEEQDEETFYSNKYFVKVNKLNRRTFLLFIKIFKKGLFKKLLELLLNICDMNGGAFYNFVNLNLCFLCKNVYFFRLKKEKYIKLVSTNLTYLMNIILQQEDTSKNNKHFIRKTCFMILFLLKKIERKESFINKLIKCYYYDDKAEILRIGGNSTYSHENNKKNSLLEHISNFFIRYMANESMQKSLGSICDKSTCDTITVLINIIMKNKYVDVEMRNILNALCKLYRRTIYKEDSVSVNYDIIKKIMLHDLSMKNDKKGTSCIFKRIKNDHIYMLNYKDIDRERDVFIMYNYVKSSNINTLKKKNIHSISKENYIIMAFLYLMNDKYRPPGFDDQYNHFIDNVTYEKMYYLQKKKYPSIMAEKYINRIIYAYENVKEKRMISFLLLNTKKLKNKNCLFIALSILFFLGNVLGKKKKRTLLFKQYNKYMVRRMCKIIFFYFYGYFFKNDIKRDEHIFKSYERIVYFTCKILLKDFKKSEQEEEEVKEEVKEEVEVEVKEEVEVEVKEEVEVEVKEEVEVEEKSQFNNKACKKNEREILPNSEMGKGSCVKLSSLYREQINQNYNMQNGYDEKNRYRSEDNGKRASTYDKVSEEVHVSSNRYLKYNKSFINGTLKRRSDYDFMLVLLINLLNKNKRKFNIEKLIDKYIYSILIHISFFPKEKRKVFYYENVMRKYIYMFSEEEDNSLEKSKRMYILFYSYFLLFKYMKLRNLDVLNMINVFFKDVYIEKLILAQIEKYKKVKESQKKKKKSEKMLIIFLLKLIKMFYEEWYRICKDKGASQDIYLKTLNKNLFHELKNMYNYTLTCTDIYIRNIFFVDLSYYLKSVTMDSILNNNLIDEVLKFKEFNLNYDNNYNWLYMNPRMLSKTCLYFYMNEDVRKKFENREFDFLSYFNMNSSGEKECCTSSRMKKSVYNYENNGLSSGFNESRNGSNDRSNYYCNNIAQESSHEFYNKEDDIYDYYENKVELMEKEIFLKDCSGKNPYCILNQNEFTKKETFYLAHKIKLKDNMYDYIFLLCMIVSKLIFCFILMSEKLRVFFYHFRILYTTYYRENIFLNYDLLKMQEINRKIKNYIKRYPDIHFYIDYENNNKEEEEQQQYNKMASVQSYYDKFYHKNGNIVDDGYNNVNVNEFSGTRNGIFGNDKNLISYDDEKEHFYHLKKNQKNSESCKFCIKFKQIHNISNSERVLNLFSKDEKDHIKNMIYYGKTIRTYLFLHSPYEDNIYKNCNTFINVENILHDKEKTDMNCSTTDLGHVATNDEVNNNNKSNSNSKRNINVMDLINTYCIVDSSDLLYGRKMKENHFKKNYKKVLNKYLLNDIDFFGKWLKPFSLNALKILIFCLSSNDLIVRIISLKGLSIFYQLLENSFFLYKIRKKILSFKKRGVILEEEGSNILCKNKRDRKLLIPFKEMFYLYFFMKKLKLSVDPHSYSINSFVSSYSFFLINGIFQKMDLVDTLKSLIRNKTFSVYFIQEYLNRQFRKSKYISSNIINFFIMSNQALYSSRYDLKKGDIEKEEDVENDGGGESEGASGAQNRMENGIENVEEYPNDNMYSSKSKSQRYYYEKNNYLKEDSYNNKEVYVERKNKTIYIDRSFYATSNINSRITMRDFGMADNEIGENVYQEKTIIKKKDRDRGNNNSNNSNNNNNNNNKEVMDKFYYIQINHKNAIKNMYNVLNNSSIFEIYLSLFFNNYLNYYLLKKFLILLITSSSVLCIEYMKLECAEGETPLFRSNEGDGNNYKNSFIKYENNKNHFSDLVSTEEKGWRNPNENSSVQLYLYKEKDVADYYNNRGNINKTDRSNCNVNYYIKKNLVLKLITQNNILLWLDSMMHQKLFKEEIAFHFPSSFMFPLLNFYDLMNENEKYYMNIINREIVLLEESGAPITFHMKRDLIPISNYRFFGGNGEAEYKKENVPSNIENISTKTTSNDVTANRVEKVGNIFIHEKNCPGKEVKTKNGKITEKESSTRIRNIDSRIISRMSGSMDNITFRNRGNDMNSRELLHSLSHMENMVRNRYIMGYIFKESYDKTSDVFFCLSLFINNIVSNLFYPSISYYHIFTNMVLNQEKKRIKRFILSNAYNIICKNKKDNNKFDIWNFWFNNFHKSISCKIRNILFINKVDGSLRGNNLNIFYDLMKIIRYLCRSLYYIFINLFHKEYFYLFIYYNNKKKYLNKEDIACLKNTNKNNIHICKTFLKYVYLLFNIVFNICTCLYDQGISKNNLFNNLISTNVSVDLHFANDDISLIMNEVMIFFENVVILYNYFNTCNSKRLKRDRTQYYRNRLISGEEAQYGKVEGKEHKGDDENGGQINGGENNGEVNRADDENSKTIEMYYMDIHKKLLKETYNKSPHFSNYYLYRKIILCVLCLIHTKCYKKSKYFYYIFLNKLITIYHFLEEGSRPKVYLYIYELFSIIRRNTLQSLLKQII</sequence>
<feature type="transmembrane region" description="Helical" evidence="3">
    <location>
        <begin position="2672"/>
        <end position="2690"/>
    </location>
</feature>
<feature type="transmembrane region" description="Helical" evidence="3">
    <location>
        <begin position="3897"/>
        <end position="3918"/>
    </location>
</feature>
<feature type="transmembrane region" description="Helical" evidence="3">
    <location>
        <begin position="1717"/>
        <end position="1736"/>
    </location>
</feature>
<evidence type="ECO:0000256" key="3">
    <source>
        <dbReference type="SAM" id="Phobius"/>
    </source>
</evidence>
<feature type="coiled-coil region" evidence="1">
    <location>
        <begin position="755"/>
        <end position="782"/>
    </location>
</feature>
<evidence type="ECO:0000256" key="2">
    <source>
        <dbReference type="SAM" id="MobiDB-lite"/>
    </source>
</evidence>
<feature type="region of interest" description="Disordered" evidence="2">
    <location>
        <begin position="3285"/>
        <end position="3308"/>
    </location>
</feature>
<reference evidence="4 5" key="1">
    <citation type="submission" date="2016-06" db="EMBL/GenBank/DDBJ databases">
        <authorList>
            <consortium name="Pathogen Informatics"/>
        </authorList>
    </citation>
    <scope>NUCLEOTIDE SEQUENCE [LARGE SCALE GENOMIC DNA]</scope>
    <source>
        <strain evidence="4">PmlGA01</strain>
    </source>
</reference>
<organism evidence="4 5">
    <name type="scientific">Plasmodium malariae</name>
    <dbReference type="NCBI Taxonomy" id="5858"/>
    <lineage>
        <taxon>Eukaryota</taxon>
        <taxon>Sar</taxon>
        <taxon>Alveolata</taxon>
        <taxon>Apicomplexa</taxon>
        <taxon>Aconoidasida</taxon>
        <taxon>Haemosporida</taxon>
        <taxon>Plasmodiidae</taxon>
        <taxon>Plasmodium</taxon>
        <taxon>Plasmodium (Plasmodium)</taxon>
    </lineage>
</organism>
<feature type="transmembrane region" description="Helical" evidence="3">
    <location>
        <begin position="3852"/>
        <end position="3871"/>
    </location>
</feature>
<feature type="coiled-coil region" evidence="1">
    <location>
        <begin position="2129"/>
        <end position="2160"/>
    </location>
</feature>
<keyword evidence="3" id="KW-0812">Transmembrane</keyword>
<dbReference type="VEuPathDB" id="PlasmoDB:PmUG01_01015400"/>
<feature type="transmembrane region" description="Helical" evidence="3">
    <location>
        <begin position="3801"/>
        <end position="3820"/>
    </location>
</feature>